<evidence type="ECO:0000313" key="1">
    <source>
        <dbReference type="EMBL" id="KAJ2812901.1"/>
    </source>
</evidence>
<gene>
    <name evidence="1" type="primary">PGM2</name>
    <name evidence="1" type="ORF">H4S07_001066</name>
</gene>
<dbReference type="Proteomes" id="UP001140096">
    <property type="component" value="Unassembled WGS sequence"/>
</dbReference>
<protein>
    <submittedName>
        <fullName evidence="1">Phosphoglucomutase-2</fullName>
        <ecNumber evidence="1">5.4.2.2</ecNumber>
    </submittedName>
</protein>
<reference evidence="1" key="1">
    <citation type="submission" date="2022-07" db="EMBL/GenBank/DDBJ databases">
        <title>Phylogenomic reconstructions and comparative analyses of Kickxellomycotina fungi.</title>
        <authorList>
            <person name="Reynolds N.K."/>
            <person name="Stajich J.E."/>
            <person name="Barry K."/>
            <person name="Grigoriev I.V."/>
            <person name="Crous P."/>
            <person name="Smith M.E."/>
        </authorList>
    </citation>
    <scope>NUCLEOTIDE SEQUENCE</scope>
    <source>
        <strain evidence="1">CBS 102833</strain>
    </source>
</reference>
<accession>A0ACC1LPE1</accession>
<evidence type="ECO:0000313" key="2">
    <source>
        <dbReference type="Proteomes" id="UP001140096"/>
    </source>
</evidence>
<keyword evidence="1" id="KW-0413">Isomerase</keyword>
<dbReference type="EC" id="5.4.2.2" evidence="1"/>
<keyword evidence="2" id="KW-1185">Reference proteome</keyword>
<organism evidence="1 2">
    <name type="scientific">Coemansia furcata</name>
    <dbReference type="NCBI Taxonomy" id="417177"/>
    <lineage>
        <taxon>Eukaryota</taxon>
        <taxon>Fungi</taxon>
        <taxon>Fungi incertae sedis</taxon>
        <taxon>Zoopagomycota</taxon>
        <taxon>Kickxellomycotina</taxon>
        <taxon>Kickxellomycetes</taxon>
        <taxon>Kickxellales</taxon>
        <taxon>Kickxellaceae</taxon>
        <taxon>Coemansia</taxon>
    </lineage>
</organism>
<dbReference type="EMBL" id="JANBUP010000137">
    <property type="protein sequence ID" value="KAJ2812901.1"/>
    <property type="molecule type" value="Genomic_DNA"/>
</dbReference>
<comment type="caution">
    <text evidence="1">The sequence shown here is derived from an EMBL/GenBank/DDBJ whole genome shotgun (WGS) entry which is preliminary data.</text>
</comment>
<sequence length="550" mass="60103">MSTVATTPFDGQKPGTSGLRKRVVVFQQEHYTENFIQAIFTAMPAPGAQGATIVVGGDGRYYMRDVVQKIIRIGAANGIARFIVGQDGILSTPAASAIIRKSQADGGIILTASHNPGGPNADFGIKYNTRNGGPAPESVTDAIYAATRTITEYRQVTLDAPVDLTTIGSQRFDGFDVEIVDSVSDYVELTKSIFDFDVIRRFRQHSPDFSLLFDALNGVTGPYGRRIFVDELGFPESALDQCTPLEDFGGCHPDPNLTYADKLVARVARESVSLGAASDGDGDRNMVLSHDWFVTPSDSVAVIAHYAAECIPYFQRHGLRGLARSMPTSCAIDRVARAKGLECFEVPTGWKFFGNLMDAGRLSICGEESFGTGSDHIREKDGIWAIVAWLNILAHVNQTQPGASVRSIMRDFYQTYGRNYFTRYDYEEVDADGAAQMINDLRAKGPALVGQTINGFTVAAVNDFEYTDPIDHSISRNQGLRVIFDDSSRIIFRLSGTGSEGATVRIYIERFDPVEFDTDAQVALKPLVDTALEISQLSQYTGRNEPTVIT</sequence>
<name>A0ACC1LPE1_9FUNG</name>
<proteinExistence type="predicted"/>